<feature type="compositionally biased region" description="Low complexity" evidence="1">
    <location>
        <begin position="97"/>
        <end position="110"/>
    </location>
</feature>
<evidence type="ECO:0000313" key="3">
    <source>
        <dbReference type="Proteomes" id="UP001140949"/>
    </source>
</evidence>
<reference evidence="2" key="2">
    <citation type="submission" date="2023-04" db="EMBL/GenBank/DDBJ databases">
        <authorList>
            <person name="Bruccoleri R.E."/>
            <person name="Oakeley E.J."/>
            <person name="Faust A.-M."/>
            <person name="Dessus-Babus S."/>
            <person name="Altorfer M."/>
            <person name="Burckhardt D."/>
            <person name="Oertli M."/>
            <person name="Naumann U."/>
            <person name="Petersen F."/>
            <person name="Wong J."/>
        </authorList>
    </citation>
    <scope>NUCLEOTIDE SEQUENCE</scope>
    <source>
        <strain evidence="2">GSM-AAB239-AS_SAM_17_03QT</strain>
        <tissue evidence="2">Leaf</tissue>
    </source>
</reference>
<organism evidence="2 3">
    <name type="scientific">Iris pallida</name>
    <name type="common">Sweet iris</name>
    <dbReference type="NCBI Taxonomy" id="29817"/>
    <lineage>
        <taxon>Eukaryota</taxon>
        <taxon>Viridiplantae</taxon>
        <taxon>Streptophyta</taxon>
        <taxon>Embryophyta</taxon>
        <taxon>Tracheophyta</taxon>
        <taxon>Spermatophyta</taxon>
        <taxon>Magnoliopsida</taxon>
        <taxon>Liliopsida</taxon>
        <taxon>Asparagales</taxon>
        <taxon>Iridaceae</taxon>
        <taxon>Iridoideae</taxon>
        <taxon>Irideae</taxon>
        <taxon>Iris</taxon>
    </lineage>
</organism>
<dbReference type="EMBL" id="JANAVB010009398">
    <property type="protein sequence ID" value="KAJ6840391.1"/>
    <property type="molecule type" value="Genomic_DNA"/>
</dbReference>
<accession>A0AAX6HIJ1</accession>
<sequence>MSHITTNTLLCQPCPDPYCPCPCLHPVLYNNTNSRVQIGHRNWKEIEKRPKYTEKGNPDPNLDPCRHFPTTASMARAADQVRTVRLAERSTASRCISGARARSPSSALAANTPRRPSHDYVFRRPHRSQAPAFLEPWTSRGRASRSSASAGHLGPLAITTFA</sequence>
<proteinExistence type="predicted"/>
<reference evidence="2" key="1">
    <citation type="journal article" date="2023" name="GigaByte">
        <title>Genome assembly of the bearded iris, Iris pallida Lam.</title>
        <authorList>
            <person name="Bruccoleri R.E."/>
            <person name="Oakeley E.J."/>
            <person name="Faust A.M.E."/>
            <person name="Altorfer M."/>
            <person name="Dessus-Babus S."/>
            <person name="Burckhardt D."/>
            <person name="Oertli M."/>
            <person name="Naumann U."/>
            <person name="Petersen F."/>
            <person name="Wong J."/>
        </authorList>
    </citation>
    <scope>NUCLEOTIDE SEQUENCE</scope>
    <source>
        <strain evidence="2">GSM-AAB239-AS_SAM_17_03QT</strain>
    </source>
</reference>
<keyword evidence="3" id="KW-1185">Reference proteome</keyword>
<dbReference type="Proteomes" id="UP001140949">
    <property type="component" value="Unassembled WGS sequence"/>
</dbReference>
<dbReference type="AlphaFoldDB" id="A0AAX6HIJ1"/>
<evidence type="ECO:0000313" key="2">
    <source>
        <dbReference type="EMBL" id="KAJ6840391.1"/>
    </source>
</evidence>
<comment type="caution">
    <text evidence="2">The sequence shown here is derived from an EMBL/GenBank/DDBJ whole genome shotgun (WGS) entry which is preliminary data.</text>
</comment>
<name>A0AAX6HIJ1_IRIPA</name>
<gene>
    <name evidence="2" type="ORF">M6B38_309375</name>
</gene>
<evidence type="ECO:0000256" key="1">
    <source>
        <dbReference type="SAM" id="MobiDB-lite"/>
    </source>
</evidence>
<feature type="region of interest" description="Disordered" evidence="1">
    <location>
        <begin position="95"/>
        <end position="120"/>
    </location>
</feature>
<protein>
    <submittedName>
        <fullName evidence="2">Hornerin-like</fullName>
    </submittedName>
</protein>